<dbReference type="PANTHER" id="PTHR48043:SF159">
    <property type="entry name" value="EG:EG0003.4 PROTEIN-RELATED"/>
    <property type="match status" value="1"/>
</dbReference>
<dbReference type="InterPro" id="IPR050271">
    <property type="entry name" value="UDP-glycosyltransferase"/>
</dbReference>
<dbReference type="InterPro" id="IPR002213">
    <property type="entry name" value="UDP_glucos_trans"/>
</dbReference>
<evidence type="ECO:0000313" key="6">
    <source>
        <dbReference type="EMBL" id="KAB0790973.1"/>
    </source>
</evidence>
<organism evidence="6 7">
    <name type="scientific">Photinus pyralis</name>
    <name type="common">Common eastern firefly</name>
    <name type="synonym">Lampyris pyralis</name>
    <dbReference type="NCBI Taxonomy" id="7054"/>
    <lineage>
        <taxon>Eukaryota</taxon>
        <taxon>Metazoa</taxon>
        <taxon>Ecdysozoa</taxon>
        <taxon>Arthropoda</taxon>
        <taxon>Hexapoda</taxon>
        <taxon>Insecta</taxon>
        <taxon>Pterygota</taxon>
        <taxon>Neoptera</taxon>
        <taxon>Endopterygota</taxon>
        <taxon>Coleoptera</taxon>
        <taxon>Polyphaga</taxon>
        <taxon>Elateriformia</taxon>
        <taxon>Elateroidea</taxon>
        <taxon>Lampyridae</taxon>
        <taxon>Lampyrinae</taxon>
        <taxon>Photinus</taxon>
    </lineage>
</organism>
<evidence type="ECO:0000256" key="3">
    <source>
        <dbReference type="ARBA" id="ARBA00022679"/>
    </source>
</evidence>
<keyword evidence="5" id="KW-0732">Signal</keyword>
<keyword evidence="4" id="KW-0472">Membrane</keyword>
<evidence type="ECO:0000256" key="4">
    <source>
        <dbReference type="SAM" id="Phobius"/>
    </source>
</evidence>
<protein>
    <recommendedName>
        <fullName evidence="8">UDP-glycosyltransferases domain-containing protein</fullName>
    </recommendedName>
</protein>
<dbReference type="PANTHER" id="PTHR48043">
    <property type="entry name" value="EG:EG0003.4 PROTEIN-RELATED"/>
    <property type="match status" value="1"/>
</dbReference>
<dbReference type="FunFam" id="3.40.50.2000:FF:000021">
    <property type="entry name" value="UDP-glucuronosyltransferase"/>
    <property type="match status" value="1"/>
</dbReference>
<feature type="signal peptide" evidence="5">
    <location>
        <begin position="1"/>
        <end position="16"/>
    </location>
</feature>
<dbReference type="InParanoid" id="A0A5N4A0X6"/>
<comment type="similarity">
    <text evidence="1">Belongs to the UDP-glycosyltransferase family.</text>
</comment>
<name>A0A5N4A0X6_PHOPY</name>
<evidence type="ECO:0000256" key="5">
    <source>
        <dbReference type="SAM" id="SignalP"/>
    </source>
</evidence>
<evidence type="ECO:0008006" key="8">
    <source>
        <dbReference type="Google" id="ProtNLM"/>
    </source>
</evidence>
<dbReference type="InterPro" id="IPR035595">
    <property type="entry name" value="UDP_glycos_trans_CS"/>
</dbReference>
<feature type="transmembrane region" description="Helical" evidence="4">
    <location>
        <begin position="497"/>
        <end position="519"/>
    </location>
</feature>
<dbReference type="EMBL" id="VVIM01000011">
    <property type="protein sequence ID" value="KAB0790973.1"/>
    <property type="molecule type" value="Genomic_DNA"/>
</dbReference>
<feature type="transmembrane region" description="Helical" evidence="4">
    <location>
        <begin position="963"/>
        <end position="990"/>
    </location>
</feature>
<evidence type="ECO:0000313" key="7">
    <source>
        <dbReference type="Proteomes" id="UP000327044"/>
    </source>
</evidence>
<evidence type="ECO:0000256" key="1">
    <source>
        <dbReference type="ARBA" id="ARBA00009995"/>
    </source>
</evidence>
<comment type="caution">
    <text evidence="6">The sequence shown here is derived from an EMBL/GenBank/DDBJ whole genome shotgun (WGS) entry which is preliminary data.</text>
</comment>
<dbReference type="PROSITE" id="PS00375">
    <property type="entry name" value="UDPGT"/>
    <property type="match status" value="2"/>
</dbReference>
<reference evidence="6 7" key="1">
    <citation type="journal article" date="2018" name="Elife">
        <title>Firefly genomes illuminate parallel origins of bioluminescence in beetles.</title>
        <authorList>
            <person name="Fallon T.R."/>
            <person name="Lower S.E."/>
            <person name="Chang C.H."/>
            <person name="Bessho-Uehara M."/>
            <person name="Martin G.J."/>
            <person name="Bewick A.J."/>
            <person name="Behringer M."/>
            <person name="Debat H.J."/>
            <person name="Wong I."/>
            <person name="Day J.C."/>
            <person name="Suvorov A."/>
            <person name="Silva C.J."/>
            <person name="Stanger-Hall K.F."/>
            <person name="Hall D.W."/>
            <person name="Schmitz R.J."/>
            <person name="Nelson D.R."/>
            <person name="Lewis S.M."/>
            <person name="Shigenobu S."/>
            <person name="Bybee S.M."/>
            <person name="Larracuente A.M."/>
            <person name="Oba Y."/>
            <person name="Weng J.K."/>
        </authorList>
    </citation>
    <scope>NUCLEOTIDE SEQUENCE [LARGE SCALE GENOMIC DNA]</scope>
    <source>
        <strain evidence="6">1611_PpyrPB1</strain>
        <tissue evidence="6">Whole body</tissue>
    </source>
</reference>
<keyword evidence="7" id="KW-1185">Reference proteome</keyword>
<keyword evidence="3" id="KW-0808">Transferase</keyword>
<feature type="transmembrane region" description="Helical" evidence="4">
    <location>
        <begin position="458"/>
        <end position="485"/>
    </location>
</feature>
<dbReference type="CDD" id="cd03784">
    <property type="entry name" value="GT1_Gtf-like"/>
    <property type="match status" value="2"/>
</dbReference>
<dbReference type="SUPFAM" id="SSF53756">
    <property type="entry name" value="UDP-Glycosyltransferase/glycogen phosphorylase"/>
    <property type="match status" value="2"/>
</dbReference>
<keyword evidence="4" id="KW-1133">Transmembrane helix</keyword>
<keyword evidence="2" id="KW-0328">Glycosyltransferase</keyword>
<proteinExistence type="inferred from homology"/>
<dbReference type="Proteomes" id="UP000327044">
    <property type="component" value="Unassembled WGS sequence"/>
</dbReference>
<dbReference type="AlphaFoldDB" id="A0A5N4A0X6"/>
<dbReference type="FunFam" id="3.40.50.2000:FF:000050">
    <property type="entry name" value="UDP-glucuronosyltransferase"/>
    <property type="match status" value="1"/>
</dbReference>
<gene>
    <name evidence="6" type="ORF">PPYR_02773</name>
</gene>
<accession>A0A5N4A0X6</accession>
<keyword evidence="4" id="KW-0812">Transmembrane</keyword>
<dbReference type="Gene3D" id="3.40.50.2000">
    <property type="entry name" value="Glycogen Phosphorylase B"/>
    <property type="match status" value="4"/>
</dbReference>
<sequence>MLVFLSIFAVVATANGARILGIVPTPSYSHQIVFQPLWRELSLRGHKVTTITTHPINDPKLTNLTEIDLSKFRDDPHVVKLLQESRTNIFGKFRDTIATVDQMLAEPAVKSLINDKNAKFDLVIAEYFLTGVLAFAERFDCPSIGMFSLDAWNAMHRMVGSPTHPTLYPDALLPFEGQLSLAERVVSFLFYHVNTYLLDYLQGLQQEVVEKHFGIRTSVQDLSQNISLLFVNSDPIFHHVRPLVPTVIQVGGGFHRMPPKPLPKELKSTLDAATEGFIYFNLGSKNAFLKQNDLEVLMGALAELPYKILWKLDDERIEDKSTKFVFSKWFPQQDILRHPNIKLFITQGGLQSMDEAIYEHVPMVGIPFYGDQPFNVKKMVRKGFGLELDYRTLNKEQFKAAVLEVINNPKYKSTLKYLAELAQDQPMTGLEKAVWWSEYVIRHKGAKHLRSPLLDIPWYQYLLLDVIGIIVVTVAVALYLIYFLLKSLVRLVNERKMIVLLKFIVLVHVGNGARILGIVPTPAYSHNIVFRPLWRELSLRGHHVTTITTHPIGDPNLSNLTEIDLGEIHLPFNEFLEEVAKDERPDVYTELTRYYSRMGFVLDKYLGHPSVHEMIKDPRVEFDLVIGEYFYGSLFAFATRFGCPSIGMLSCEALNPIYEAVGNPVHPSAYPDPLLSVGTPMSLMERLMSFVTLLKATYATRRGQSTQQELVEKHFGRQYPPVRELWRNVSLLFVNADPIFHPIRPLVPGVVQIGAGSHRSPAEPLPSRWQRTLDAASNGFVYFSMGSNVKSEYLPKGLIDLILETFAELPLTVVWKFESDTLESLPENVIVSKWLPQQDILRHPNIKLFITQGGLQSMDEAIYAHVPMIGIPFYGDQPYNVRRMASKGIGLELDHRTLDKEKLKAAILEVANNPKYRNTLKRLAELAQDQPMTGIEKAVWWTEYVIHHSGAKHLRSPLLDIPWYQYLLLDVIGVLLLAVLLILYVVYLIIRIVRSVLCKPFVNN</sequence>
<dbReference type="Pfam" id="PF00201">
    <property type="entry name" value="UDPGT"/>
    <property type="match status" value="2"/>
</dbReference>
<dbReference type="GO" id="GO:0008194">
    <property type="term" value="F:UDP-glycosyltransferase activity"/>
    <property type="evidence" value="ECO:0007669"/>
    <property type="project" value="InterPro"/>
</dbReference>
<evidence type="ECO:0000256" key="2">
    <source>
        <dbReference type="ARBA" id="ARBA00022676"/>
    </source>
</evidence>
<feature type="chain" id="PRO_5024414610" description="UDP-glycosyltransferases domain-containing protein" evidence="5">
    <location>
        <begin position="17"/>
        <end position="1004"/>
    </location>
</feature>